<evidence type="ECO:0000313" key="1">
    <source>
        <dbReference type="EMBL" id="PUV22391.1"/>
    </source>
</evidence>
<evidence type="ECO:0000313" key="2">
    <source>
        <dbReference type="Proteomes" id="UP000250831"/>
    </source>
</evidence>
<dbReference type="Proteomes" id="UP000250831">
    <property type="component" value="Unassembled WGS sequence"/>
</dbReference>
<gene>
    <name evidence="1" type="ORF">DCO56_22830</name>
</gene>
<organism evidence="1 2">
    <name type="scientific">Sphingobacterium athyrii</name>
    <dbReference type="NCBI Taxonomy" id="2152717"/>
    <lineage>
        <taxon>Bacteria</taxon>
        <taxon>Pseudomonadati</taxon>
        <taxon>Bacteroidota</taxon>
        <taxon>Sphingobacteriia</taxon>
        <taxon>Sphingobacteriales</taxon>
        <taxon>Sphingobacteriaceae</taxon>
        <taxon>Sphingobacterium</taxon>
    </lineage>
</organism>
<proteinExistence type="predicted"/>
<dbReference type="EMBL" id="QCXX01000007">
    <property type="protein sequence ID" value="PUV22391.1"/>
    <property type="molecule type" value="Genomic_DNA"/>
</dbReference>
<keyword evidence="2" id="KW-1185">Reference proteome</keyword>
<dbReference type="AlphaFoldDB" id="A0A363NP09"/>
<reference evidence="1 2" key="1">
    <citation type="submission" date="2018-04" db="EMBL/GenBank/DDBJ databases">
        <title>Sphingobacterium sp. M46 Genome.</title>
        <authorList>
            <person name="Cheng J."/>
            <person name="Li Y."/>
        </authorList>
    </citation>
    <scope>NUCLEOTIDE SEQUENCE [LARGE SCALE GENOMIC DNA]</scope>
    <source>
        <strain evidence="1 2">M46</strain>
    </source>
</reference>
<name>A0A363NP09_9SPHI</name>
<protein>
    <submittedName>
        <fullName evidence="1">Uncharacterized protein</fullName>
    </submittedName>
</protein>
<sequence>MTACAQESTIHPSLESIHWIPMQTKDKQFVYVDSSLQQQLTQKFYGAEPFTPTGYAIVSNEKNQQALINSKGDFIEHYSDTDLGLQPLDQVTLLMKRREREKKLPFWNWNWNIMGGGVKKTATYVKVEIRVLETDQILLDKDVPYDENEYSSAAYNLDDKHFVLNGNLYELKNQHLKKLSTKIDMLLENGRYIPPAENRFEIYDIQHKRPIYSNLVGVDKIDLLWNGQPLQLDSINQDRYKPTVPKLLKDNNTGAIYVFPQYEKALPKQIKQATAAQLAFLKEVSLVYSVNNSPYFILGRFNYDHEVWAYDWLYLDKDGNLLDKINVKDFFILDQVGYLVWPDKHMLFTKNTLEKDWKTGKIKYVYQTEALYLINVKKGEQDPTMGLWNAKAKTWDLLPNFQHIDILDGKQQIFSLQIQKDGPFTLYNNKTKQQIGTKSYHTINPSGLVRVKGAENRENYYYIDIYTGKEYKK</sequence>
<comment type="caution">
    <text evidence="1">The sequence shown here is derived from an EMBL/GenBank/DDBJ whole genome shotgun (WGS) entry which is preliminary data.</text>
</comment>
<accession>A0A363NP09</accession>